<dbReference type="PATRIC" id="fig|1423744.4.peg.495"/>
<feature type="region of interest" description="Disordered" evidence="1">
    <location>
        <begin position="1"/>
        <end position="58"/>
    </location>
</feature>
<dbReference type="EMBL" id="AYZL01000018">
    <property type="protein sequence ID" value="KRN04109.1"/>
    <property type="molecule type" value="Genomic_DNA"/>
</dbReference>
<reference evidence="2 3" key="1">
    <citation type="journal article" date="2015" name="Genome Announc.">
        <title>Expanding the biotechnology potential of lactobacilli through comparative genomics of 213 strains and associated genera.</title>
        <authorList>
            <person name="Sun Z."/>
            <person name="Harris H.M."/>
            <person name="McCann A."/>
            <person name="Guo C."/>
            <person name="Argimon S."/>
            <person name="Zhang W."/>
            <person name="Yang X."/>
            <person name="Jeffery I.B."/>
            <person name="Cooney J.C."/>
            <person name="Kagawa T.F."/>
            <person name="Liu W."/>
            <person name="Song Y."/>
            <person name="Salvetti E."/>
            <person name="Wrobel A."/>
            <person name="Rasinkangas P."/>
            <person name="Parkhill J."/>
            <person name="Rea M.C."/>
            <person name="O'Sullivan O."/>
            <person name="Ritari J."/>
            <person name="Douillard F.P."/>
            <person name="Paul Ross R."/>
            <person name="Yang R."/>
            <person name="Briner A.E."/>
            <person name="Felis G.E."/>
            <person name="de Vos W.M."/>
            <person name="Barrangou R."/>
            <person name="Klaenhammer T.R."/>
            <person name="Caufield P.W."/>
            <person name="Cui Y."/>
            <person name="Zhang H."/>
            <person name="O'Toole P.W."/>
        </authorList>
    </citation>
    <scope>NUCLEOTIDE SEQUENCE [LARGE SCALE GENOMIC DNA]</scope>
    <source>
        <strain evidence="2 3">DSM 23037</strain>
    </source>
</reference>
<sequence length="58" mass="6416">MAFNFDEMKDKVSKGIDSVKNSDAVDKAKKATDDVHKKVSDGLNEAGKKVDEFRGKKD</sequence>
<protein>
    <recommendedName>
        <fullName evidence="4">Antitoxin</fullName>
    </recommendedName>
</protein>
<evidence type="ECO:0008006" key="4">
    <source>
        <dbReference type="Google" id="ProtNLM"/>
    </source>
</evidence>
<evidence type="ECO:0000313" key="3">
    <source>
        <dbReference type="Proteomes" id="UP000051378"/>
    </source>
</evidence>
<dbReference type="STRING" id="1423744.FC86_GL000481"/>
<feature type="compositionally biased region" description="Basic and acidic residues" evidence="1">
    <location>
        <begin position="23"/>
        <end position="58"/>
    </location>
</feature>
<keyword evidence="3" id="KW-1185">Reference proteome</keyword>
<dbReference type="Proteomes" id="UP000051378">
    <property type="component" value="Unassembled WGS sequence"/>
</dbReference>
<comment type="caution">
    <text evidence="2">The sequence shown here is derived from an EMBL/GenBank/DDBJ whole genome shotgun (WGS) entry which is preliminary data.</text>
</comment>
<dbReference type="RefSeq" id="WP_156403337.1">
    <property type="nucleotide sequence ID" value="NZ_AYZL01000018.1"/>
</dbReference>
<name>A0A0R2DV66_9LACO</name>
<organism evidence="2 3">
    <name type="scientific">Holzapfeliella floricola DSM 23037 = JCM 16512</name>
    <dbReference type="NCBI Taxonomy" id="1423744"/>
    <lineage>
        <taxon>Bacteria</taxon>
        <taxon>Bacillati</taxon>
        <taxon>Bacillota</taxon>
        <taxon>Bacilli</taxon>
        <taxon>Lactobacillales</taxon>
        <taxon>Lactobacillaceae</taxon>
        <taxon>Holzapfeliella</taxon>
    </lineage>
</organism>
<evidence type="ECO:0000313" key="2">
    <source>
        <dbReference type="EMBL" id="KRN04109.1"/>
    </source>
</evidence>
<evidence type="ECO:0000256" key="1">
    <source>
        <dbReference type="SAM" id="MobiDB-lite"/>
    </source>
</evidence>
<accession>A0A0R2DV66</accession>
<dbReference type="AlphaFoldDB" id="A0A0R2DV66"/>
<gene>
    <name evidence="2" type="ORF">FC86_GL000481</name>
</gene>
<feature type="compositionally biased region" description="Basic and acidic residues" evidence="1">
    <location>
        <begin position="1"/>
        <end position="14"/>
    </location>
</feature>
<proteinExistence type="predicted"/>